<feature type="compositionally biased region" description="Basic and acidic residues" evidence="1">
    <location>
        <begin position="249"/>
        <end position="266"/>
    </location>
</feature>
<dbReference type="EMBL" id="GL983879">
    <property type="protein sequence ID" value="EGR31359.1"/>
    <property type="molecule type" value="Genomic_DNA"/>
</dbReference>
<dbReference type="PANTHER" id="PTHR15606:SF4">
    <property type="entry name" value="DNAJ HOMOLOG SUBFAMILY C MEMBER 8"/>
    <property type="match status" value="1"/>
</dbReference>
<evidence type="ECO:0000313" key="3">
    <source>
        <dbReference type="EMBL" id="EGR31359.1"/>
    </source>
</evidence>
<feature type="region of interest" description="Disordered" evidence="1">
    <location>
        <begin position="1"/>
        <end position="23"/>
    </location>
</feature>
<evidence type="ECO:0000256" key="1">
    <source>
        <dbReference type="SAM" id="MobiDB-lite"/>
    </source>
</evidence>
<organism evidence="3 4">
    <name type="scientific">Ichthyophthirius multifiliis</name>
    <name type="common">White spot disease agent</name>
    <name type="synonym">Ich</name>
    <dbReference type="NCBI Taxonomy" id="5932"/>
    <lineage>
        <taxon>Eukaryota</taxon>
        <taxon>Sar</taxon>
        <taxon>Alveolata</taxon>
        <taxon>Ciliophora</taxon>
        <taxon>Intramacronucleata</taxon>
        <taxon>Oligohymenophorea</taxon>
        <taxon>Hymenostomatida</taxon>
        <taxon>Ophryoglenina</taxon>
        <taxon>Ichthyophthirius</taxon>
    </lineage>
</organism>
<dbReference type="OrthoDB" id="10250354at2759"/>
<name>G0QTV5_ICHMU</name>
<dbReference type="FunCoup" id="G0QTV5">
    <property type="interactions" value="409"/>
</dbReference>
<proteinExistence type="predicted"/>
<dbReference type="GeneID" id="14907501"/>
<dbReference type="AlphaFoldDB" id="G0QTV5"/>
<dbReference type="STRING" id="857967.G0QTV5"/>
<dbReference type="InterPro" id="IPR036869">
    <property type="entry name" value="J_dom_sf"/>
</dbReference>
<dbReference type="InterPro" id="IPR042858">
    <property type="entry name" value="DNAJC8"/>
</dbReference>
<feature type="region of interest" description="Disordered" evidence="1">
    <location>
        <begin position="148"/>
        <end position="170"/>
    </location>
</feature>
<evidence type="ECO:0000313" key="4">
    <source>
        <dbReference type="Proteomes" id="UP000008983"/>
    </source>
</evidence>
<accession>G0QTV5</accession>
<dbReference type="Proteomes" id="UP000008983">
    <property type="component" value="Unassembled WGS sequence"/>
</dbReference>
<keyword evidence="4" id="KW-1185">Reference proteome</keyword>
<dbReference type="RefSeq" id="XP_004034845.1">
    <property type="nucleotide sequence ID" value="XM_004034797.1"/>
</dbReference>
<dbReference type="OMA" id="EIVNKAW"/>
<sequence length="291" mass="34733">ETPSTDESQSIQQNPQSDRISPKFQLNQKPVDQKVIEQTFQSFKQDVQSLQTKNIQMKQLKVDVQLDRLINQRFQNPYDVLLLDMEATDEEIKKQHRNFAIILHPDRCKDERSKDAFFIVDKAYKTLMDPEKRKIYIRIMREAKERTEYERQKENKKRAKSGLPDLPEDTFEGHYRENLKKIFDEIEERKVHHAKLQMSQQMAKNEEIEKKKMIEQYRIYTVEEWEQTRESRVSNWGTFSKKKAIIGSKKSDKSLKPPPTKMEERPLSAVKQDNISGKPIGINEDYKKNWR</sequence>
<feature type="domain" description="J" evidence="2">
    <location>
        <begin position="76"/>
        <end position="140"/>
    </location>
</feature>
<dbReference type="Pfam" id="PF00226">
    <property type="entry name" value="DnaJ"/>
    <property type="match status" value="1"/>
</dbReference>
<dbReference type="SUPFAM" id="SSF46565">
    <property type="entry name" value="Chaperone J-domain"/>
    <property type="match status" value="1"/>
</dbReference>
<protein>
    <recommendedName>
        <fullName evidence="2">J domain-containing protein</fullName>
    </recommendedName>
</protein>
<dbReference type="InterPro" id="IPR001623">
    <property type="entry name" value="DnaJ_domain"/>
</dbReference>
<dbReference type="Gene3D" id="1.10.287.110">
    <property type="entry name" value="DnaJ domain"/>
    <property type="match status" value="1"/>
</dbReference>
<dbReference type="PROSITE" id="PS50076">
    <property type="entry name" value="DNAJ_2"/>
    <property type="match status" value="1"/>
</dbReference>
<dbReference type="eggNOG" id="KOG1150">
    <property type="taxonomic scope" value="Eukaryota"/>
</dbReference>
<dbReference type="PANTHER" id="PTHR15606">
    <property type="entry name" value="DNAJ HOMOLOG SUBFAMILY C MEMBER 8/LIPOPOLYSACCHARIDE SPECIFIC RESPONSE-7-RELATED"/>
    <property type="match status" value="1"/>
</dbReference>
<dbReference type="PRINTS" id="PR00625">
    <property type="entry name" value="JDOMAIN"/>
</dbReference>
<dbReference type="SMART" id="SM00271">
    <property type="entry name" value="DnaJ"/>
    <property type="match status" value="1"/>
</dbReference>
<evidence type="ECO:0000259" key="2">
    <source>
        <dbReference type="PROSITE" id="PS50076"/>
    </source>
</evidence>
<dbReference type="InParanoid" id="G0QTV5"/>
<feature type="region of interest" description="Disordered" evidence="1">
    <location>
        <begin position="247"/>
        <end position="291"/>
    </location>
</feature>
<gene>
    <name evidence="3" type="ORF">IMG5_112040</name>
</gene>
<dbReference type="GO" id="GO:0005634">
    <property type="term" value="C:nucleus"/>
    <property type="evidence" value="ECO:0007669"/>
    <property type="project" value="TreeGrafter"/>
</dbReference>
<reference evidence="3 4" key="1">
    <citation type="submission" date="2011-07" db="EMBL/GenBank/DDBJ databases">
        <authorList>
            <person name="Coyne R."/>
            <person name="Brami D."/>
            <person name="Johnson J."/>
            <person name="Hostetler J."/>
            <person name="Hannick L."/>
            <person name="Clark T."/>
            <person name="Cassidy-Hanley D."/>
            <person name="Inman J."/>
        </authorList>
    </citation>
    <scope>NUCLEOTIDE SEQUENCE [LARGE SCALE GENOMIC DNA]</scope>
    <source>
        <strain evidence="3 4">G5</strain>
    </source>
</reference>
<feature type="non-terminal residue" evidence="3">
    <location>
        <position position="1"/>
    </location>
</feature>
<dbReference type="CDD" id="cd06257">
    <property type="entry name" value="DnaJ"/>
    <property type="match status" value="1"/>
</dbReference>